<dbReference type="InterPro" id="IPR036866">
    <property type="entry name" value="RibonucZ/Hydroxyglut_hydro"/>
</dbReference>
<dbReference type="OrthoDB" id="197151at2157"/>
<protein>
    <recommendedName>
        <fullName evidence="1">Metallo-beta-lactamase domain-containing protein</fullName>
    </recommendedName>
</protein>
<dbReference type="Pfam" id="PF00753">
    <property type="entry name" value="Lactamase_B"/>
    <property type="match status" value="1"/>
</dbReference>
<proteinExistence type="predicted"/>
<reference evidence="2 3" key="2">
    <citation type="journal article" date="2000" name="Proc. Natl. Acad. Sci. U.S.A.">
        <title>Archaeal adaptation to higher temperatures revealed by genomic sequence of Thermoplasma volcanium.</title>
        <authorList>
            <person name="Kawashima T."/>
            <person name="Amano N."/>
            <person name="Koike H."/>
            <person name="Makino S."/>
            <person name="Higuchi S."/>
            <person name="Kawashima-Ohya Y."/>
            <person name="Watanabe K."/>
            <person name="Yamazaki M."/>
            <person name="Kanehori K."/>
            <person name="Kawamoto T."/>
            <person name="Nunoshiba T."/>
            <person name="Yamamoto Y."/>
            <person name="Aramaki H."/>
            <person name="Makino K."/>
            <person name="Suzuki M."/>
        </authorList>
    </citation>
    <scope>NUCLEOTIDE SEQUENCE [LARGE SCALE GENOMIC DNA]</scope>
    <source>
        <strain evidence="3">ATCC 51530 / DSM 4299 / JCM 9571 / NBRC 15438 / GSS1</strain>
    </source>
</reference>
<organism evidence="2 3">
    <name type="scientific">Thermoplasma volcanium (strain ATCC 51530 / DSM 4299 / JCM 9571 / NBRC 15438 / GSS1)</name>
    <dbReference type="NCBI Taxonomy" id="273116"/>
    <lineage>
        <taxon>Archaea</taxon>
        <taxon>Methanobacteriati</taxon>
        <taxon>Thermoplasmatota</taxon>
        <taxon>Thermoplasmata</taxon>
        <taxon>Thermoplasmatales</taxon>
        <taxon>Thermoplasmataceae</taxon>
        <taxon>Thermoplasma</taxon>
    </lineage>
</organism>
<keyword evidence="3" id="KW-1185">Reference proteome</keyword>
<dbReference type="InterPro" id="IPR050855">
    <property type="entry name" value="NDM-1-like"/>
</dbReference>
<reference evidence="2 3" key="1">
    <citation type="journal article" date="1999" name="Proc. Jpn. Acad.">
        <title>Determination of the complete genomic DNA sequence of Thermoplasma volvanium GSS1.</title>
        <authorList>
            <person name="Kawashima T."/>
            <person name="Yamamoto Y."/>
            <person name="Aramaki H."/>
            <person name="Nunoshiba T."/>
            <person name="Kawamoto T."/>
            <person name="Watanabe K."/>
            <person name="Yamazaki M."/>
            <person name="Kanehori K."/>
            <person name="Amano N."/>
            <person name="Ohya Y."/>
            <person name="Makino K."/>
            <person name="Suzuki M."/>
        </authorList>
    </citation>
    <scope>NUCLEOTIDE SEQUENCE [LARGE SCALE GENOMIC DNA]</scope>
    <source>
        <strain evidence="3">ATCC 51530 / DSM 4299 / JCM 9571 / NBRC 15438 / GSS1</strain>
    </source>
</reference>
<dbReference type="RefSeq" id="WP_010916423.1">
    <property type="nucleotide sequence ID" value="NC_002689.2"/>
</dbReference>
<dbReference type="AlphaFoldDB" id="Q97CD4"/>
<dbReference type="PhylomeDB" id="Q97CD4"/>
<dbReference type="SMART" id="SM00849">
    <property type="entry name" value="Lactamase_B"/>
    <property type="match status" value="1"/>
</dbReference>
<dbReference type="KEGG" id="tvo:TVG0178020"/>
<dbReference type="Proteomes" id="UP000001017">
    <property type="component" value="Chromosome"/>
</dbReference>
<evidence type="ECO:0000313" key="3">
    <source>
        <dbReference type="Proteomes" id="UP000001017"/>
    </source>
</evidence>
<sequence>MKINDAVERIDGVVANCYSLKIGDVTVLVDSGTRSGGKKIIDYYERSGGKPDVVVITHHHADHIGGLSEIVERFHPKVYVPDLELKIVSGEEKPPAPKSFIGRIIARSLKFNPVKAIVPASKLDVPGIEVMATPGHTIGSTSYILDDFKLIFSGDAAVESGGKLVINKTFTYEINGAERSLETIASMKGHTVLPGHGNPVKI</sequence>
<name>Q97CD4_THEVO</name>
<dbReference type="SUPFAM" id="SSF56281">
    <property type="entry name" value="Metallo-hydrolase/oxidoreductase"/>
    <property type="match status" value="1"/>
</dbReference>
<evidence type="ECO:0000259" key="1">
    <source>
        <dbReference type="SMART" id="SM00849"/>
    </source>
</evidence>
<dbReference type="PANTHER" id="PTHR42951">
    <property type="entry name" value="METALLO-BETA-LACTAMASE DOMAIN-CONTAINING"/>
    <property type="match status" value="1"/>
</dbReference>
<dbReference type="Gene3D" id="3.60.15.10">
    <property type="entry name" value="Ribonuclease Z/Hydroxyacylglutathione hydrolase-like"/>
    <property type="match status" value="1"/>
</dbReference>
<dbReference type="GeneID" id="1441653"/>
<dbReference type="PaxDb" id="273116-14324382"/>
<dbReference type="InterPro" id="IPR001279">
    <property type="entry name" value="Metallo-B-lactamas"/>
</dbReference>
<dbReference type="eggNOG" id="arCOG00504">
    <property type="taxonomic scope" value="Archaea"/>
</dbReference>
<dbReference type="STRING" id="273116.gene:9380938"/>
<dbReference type="HOGENOM" id="CLU_030571_2_4_2"/>
<dbReference type="EMBL" id="BA000011">
    <property type="protein sequence ID" value="BAB59310.1"/>
    <property type="molecule type" value="Genomic_DNA"/>
</dbReference>
<feature type="domain" description="Metallo-beta-lactamase" evidence="1">
    <location>
        <begin position="14"/>
        <end position="196"/>
    </location>
</feature>
<evidence type="ECO:0000313" key="2">
    <source>
        <dbReference type="EMBL" id="BAB59310.1"/>
    </source>
</evidence>
<accession>Q97CD4</accession>
<gene>
    <name evidence="2" type="ORF">TVG0178020</name>
</gene>